<sequence length="212" mass="24826">MKRIIKGYEPPCLLQYRQINGANYDGYSPKKSLKEALLTEQGYICCYCMRRISEENMEIEHCEPQSKYPELQINYKNLLASCLGNRRSKKDNQHCNPRKGDAEITINPCDSTKNCENYIKYSSTGKIFSDDETINHELNEILNLNLQTLKDNRQTKLFTLINALNKKFPNKTWSKEAIKKKLEELSSKDAEGKYTEYVQYIVWYLSKRLNNP</sequence>
<reference evidence="1 2" key="1">
    <citation type="journal article" date="2020" name="ISME J.">
        <title>Comparative genomics reveals insights into cyanobacterial evolution and habitat adaptation.</title>
        <authorList>
            <person name="Chen M.Y."/>
            <person name="Teng W.K."/>
            <person name="Zhao L."/>
            <person name="Hu C.X."/>
            <person name="Zhou Y.K."/>
            <person name="Han B.P."/>
            <person name="Song L.R."/>
            <person name="Shu W.S."/>
        </authorList>
    </citation>
    <scope>NUCLEOTIDE SEQUENCE [LARGE SCALE GENOMIC DNA]</scope>
    <source>
        <strain evidence="1 2">FACHB-1040</strain>
    </source>
</reference>
<dbReference type="Proteomes" id="UP000606721">
    <property type="component" value="Unassembled WGS sequence"/>
</dbReference>
<dbReference type="EMBL" id="JACJQT010000066">
    <property type="protein sequence ID" value="MBD2280604.1"/>
    <property type="molecule type" value="Genomic_DNA"/>
</dbReference>
<dbReference type="InterPro" id="IPR013467">
    <property type="entry name" value="HNH78-like"/>
</dbReference>
<name>A0ABR8C0L4_APHFL</name>
<gene>
    <name evidence="1" type="ORF">H6F99_20695</name>
</gene>
<evidence type="ECO:0000313" key="2">
    <source>
        <dbReference type="Proteomes" id="UP000606721"/>
    </source>
</evidence>
<evidence type="ECO:0000313" key="1">
    <source>
        <dbReference type="EMBL" id="MBD2280604.1"/>
    </source>
</evidence>
<dbReference type="Gene3D" id="1.10.30.50">
    <property type="match status" value="1"/>
</dbReference>
<dbReference type="NCBIfam" id="TIGR02646">
    <property type="entry name" value="retron system putative HNH endonuclease"/>
    <property type="match status" value="1"/>
</dbReference>
<protein>
    <submittedName>
        <fullName evidence="1">TIGR02646 family protein</fullName>
    </submittedName>
</protein>
<dbReference type="RefSeq" id="WP_190384079.1">
    <property type="nucleotide sequence ID" value="NZ_JACJQT010000066.1"/>
</dbReference>
<keyword evidence="2" id="KW-1185">Reference proteome</keyword>
<organism evidence="1 2">
    <name type="scientific">Aphanizomenon flos-aquae FACHB-1040</name>
    <dbReference type="NCBI Taxonomy" id="2692887"/>
    <lineage>
        <taxon>Bacteria</taxon>
        <taxon>Bacillati</taxon>
        <taxon>Cyanobacteriota</taxon>
        <taxon>Cyanophyceae</taxon>
        <taxon>Nostocales</taxon>
        <taxon>Aphanizomenonaceae</taxon>
        <taxon>Aphanizomenon</taxon>
    </lineage>
</organism>
<proteinExistence type="predicted"/>
<comment type="caution">
    <text evidence="1">The sequence shown here is derived from an EMBL/GenBank/DDBJ whole genome shotgun (WGS) entry which is preliminary data.</text>
</comment>
<accession>A0ABR8C0L4</accession>